<keyword evidence="3" id="KW-1185">Reference proteome</keyword>
<accession>A0A1I5NHZ6</accession>
<organism evidence="2 3">
    <name type="scientific">Geodermatophilus dictyosporus</name>
    <dbReference type="NCBI Taxonomy" id="1523247"/>
    <lineage>
        <taxon>Bacteria</taxon>
        <taxon>Bacillati</taxon>
        <taxon>Actinomycetota</taxon>
        <taxon>Actinomycetes</taxon>
        <taxon>Geodermatophilales</taxon>
        <taxon>Geodermatophilaceae</taxon>
        <taxon>Geodermatophilus</taxon>
    </lineage>
</organism>
<feature type="region of interest" description="Disordered" evidence="1">
    <location>
        <begin position="1"/>
        <end position="101"/>
    </location>
</feature>
<proteinExistence type="predicted"/>
<feature type="compositionally biased region" description="Basic and acidic residues" evidence="1">
    <location>
        <begin position="41"/>
        <end position="90"/>
    </location>
</feature>
<evidence type="ECO:0000313" key="3">
    <source>
        <dbReference type="Proteomes" id="UP000198857"/>
    </source>
</evidence>
<feature type="compositionally biased region" description="Acidic residues" evidence="1">
    <location>
        <begin position="91"/>
        <end position="101"/>
    </location>
</feature>
<feature type="compositionally biased region" description="Basic and acidic residues" evidence="1">
    <location>
        <begin position="20"/>
        <end position="29"/>
    </location>
</feature>
<evidence type="ECO:0000256" key="1">
    <source>
        <dbReference type="SAM" id="MobiDB-lite"/>
    </source>
</evidence>
<dbReference type="AlphaFoldDB" id="A0A1I5NHZ6"/>
<name>A0A1I5NHZ6_9ACTN</name>
<sequence length="101" mass="11002">MGTEAAGRQAAERATSAGRRSRELSERLVRPSTGDLPDTGGAERARARSETAAEHARESLEWARRGHDRAAGHRCAADHDRRAAAEHASEQTEEVDVDESR</sequence>
<reference evidence="3" key="1">
    <citation type="submission" date="2016-10" db="EMBL/GenBank/DDBJ databases">
        <authorList>
            <person name="Varghese N."/>
            <person name="Submissions S."/>
        </authorList>
    </citation>
    <scope>NUCLEOTIDE SEQUENCE [LARGE SCALE GENOMIC DNA]</scope>
    <source>
        <strain evidence="3">DSM 44208</strain>
    </source>
</reference>
<gene>
    <name evidence="2" type="ORF">SAMN05660464_2518</name>
</gene>
<protein>
    <submittedName>
        <fullName evidence="2">Uncharacterized protein</fullName>
    </submittedName>
</protein>
<dbReference type="EMBL" id="FOWQ01000003">
    <property type="protein sequence ID" value="SFP21290.1"/>
    <property type="molecule type" value="Genomic_DNA"/>
</dbReference>
<evidence type="ECO:0000313" key="2">
    <source>
        <dbReference type="EMBL" id="SFP21290.1"/>
    </source>
</evidence>
<dbReference type="Proteomes" id="UP000198857">
    <property type="component" value="Unassembled WGS sequence"/>
</dbReference>